<dbReference type="SUPFAM" id="SSF53474">
    <property type="entry name" value="alpha/beta-Hydrolases"/>
    <property type="match status" value="1"/>
</dbReference>
<dbReference type="Gene3D" id="3.40.50.1820">
    <property type="entry name" value="alpha/beta hydrolase"/>
    <property type="match status" value="1"/>
</dbReference>
<feature type="compositionally biased region" description="Basic and acidic residues" evidence="1">
    <location>
        <begin position="479"/>
        <end position="495"/>
    </location>
</feature>
<dbReference type="AlphaFoldDB" id="A0A1G8R7I9"/>
<evidence type="ECO:0000313" key="2">
    <source>
        <dbReference type="EMBL" id="SDJ12793.1"/>
    </source>
</evidence>
<sequence>MPGARTHGDGAILPVEPAPDGVMGVRGGVGGISFQFEELLAGANALDGVVRELDATVTEIDAVRRELFLTELRTFTSGGPALAAINDGAQGAGQVRDAIRATGEQVRASYREYEYTEALNAITLRAGLLHPPLLEMGVRLGQGGLAGTQPGDRDRAEQLVAQLPLMVGSLLGAAVPGSLLGTLTGVLAGQTDVRAILRAMVEVPGMAHLKPRPVTVQKVSTTEEPIDTSLPGLIRRAEPLHSGGEGEIAVIKVPQDEGGGTKSAWVVVIPGTQKGDPPGGSNPIDEGGIVDALAYDSAYLTPAIRKALREAGAEAGENVVAVGHSQGGVHAMNLAANKAFLAEFDLKYVFTAGSPVGGIKPEPGISSLHLEHSQDWVPGCDGAPNADTKDRVTVTLNNPVRTVEGEDPGLGPGHKLKNYAEGAELVAASSEPSLTASTAALAGALGAGGAAVAGSNAPRMTVTRFKLTRESMPTPAPAERVRPRAPENRSEAGWR</sequence>
<evidence type="ECO:0008006" key="4">
    <source>
        <dbReference type="Google" id="ProtNLM"/>
    </source>
</evidence>
<organism evidence="2 3">
    <name type="scientific">Arthrobacter cupressi</name>
    <dbReference type="NCBI Taxonomy" id="1045773"/>
    <lineage>
        <taxon>Bacteria</taxon>
        <taxon>Bacillati</taxon>
        <taxon>Actinomycetota</taxon>
        <taxon>Actinomycetes</taxon>
        <taxon>Micrococcales</taxon>
        <taxon>Micrococcaceae</taxon>
        <taxon>Arthrobacter</taxon>
    </lineage>
</organism>
<proteinExistence type="predicted"/>
<dbReference type="STRING" id="1045773.SAMN05216555_107117"/>
<accession>A0A1G8R7I9</accession>
<dbReference type="RefSeq" id="WP_074588933.1">
    <property type="nucleotide sequence ID" value="NZ_FNEI01000007.1"/>
</dbReference>
<feature type="region of interest" description="Disordered" evidence="1">
    <location>
        <begin position="466"/>
        <end position="495"/>
    </location>
</feature>
<evidence type="ECO:0000256" key="1">
    <source>
        <dbReference type="SAM" id="MobiDB-lite"/>
    </source>
</evidence>
<gene>
    <name evidence="2" type="ORF">SAMN05216555_107117</name>
</gene>
<reference evidence="3" key="1">
    <citation type="submission" date="2016-10" db="EMBL/GenBank/DDBJ databases">
        <authorList>
            <person name="Varghese N."/>
            <person name="Submissions S."/>
        </authorList>
    </citation>
    <scope>NUCLEOTIDE SEQUENCE [LARGE SCALE GENOMIC DNA]</scope>
    <source>
        <strain evidence="3">CGMCC 1.10783</strain>
    </source>
</reference>
<dbReference type="InterPro" id="IPR029058">
    <property type="entry name" value="AB_hydrolase_fold"/>
</dbReference>
<protein>
    <recommendedName>
        <fullName evidence="4">Alpha/beta hydrolase</fullName>
    </recommendedName>
</protein>
<name>A0A1G8R7I9_9MICC</name>
<evidence type="ECO:0000313" key="3">
    <source>
        <dbReference type="Proteomes" id="UP000182130"/>
    </source>
</evidence>
<dbReference type="EMBL" id="FNEI01000007">
    <property type="protein sequence ID" value="SDJ12793.1"/>
    <property type="molecule type" value="Genomic_DNA"/>
</dbReference>
<keyword evidence="3" id="KW-1185">Reference proteome</keyword>
<dbReference type="OrthoDB" id="5095936at2"/>
<dbReference type="Proteomes" id="UP000182130">
    <property type="component" value="Unassembled WGS sequence"/>
</dbReference>